<feature type="compositionally biased region" description="Basic and acidic residues" evidence="1">
    <location>
        <begin position="47"/>
        <end position="57"/>
    </location>
</feature>
<dbReference type="Proteomes" id="UP000593932">
    <property type="component" value="Chromosome"/>
</dbReference>
<organism evidence="3 4">
    <name type="scientific">Novilysobacter avium</name>
    <dbReference type="NCBI Taxonomy" id="2781023"/>
    <lineage>
        <taxon>Bacteria</taxon>
        <taxon>Pseudomonadati</taxon>
        <taxon>Pseudomonadota</taxon>
        <taxon>Gammaproteobacteria</taxon>
        <taxon>Lysobacterales</taxon>
        <taxon>Lysobacteraceae</taxon>
        <taxon>Novilysobacter</taxon>
    </lineage>
</organism>
<feature type="compositionally biased region" description="Low complexity" evidence="1">
    <location>
        <begin position="30"/>
        <end position="39"/>
    </location>
</feature>
<dbReference type="EMBL" id="CP063657">
    <property type="protein sequence ID" value="QOW21016.1"/>
    <property type="molecule type" value="Genomic_DNA"/>
</dbReference>
<reference evidence="3 4" key="1">
    <citation type="submission" date="2020-10" db="EMBL/GenBank/DDBJ databases">
        <title>complete genome sequencing of Lysobacter sp. H23M41.</title>
        <authorList>
            <person name="Bae J.-W."/>
            <person name="Lee S.-Y."/>
        </authorList>
    </citation>
    <scope>NUCLEOTIDE SEQUENCE [LARGE SCALE GENOMIC DNA]</scope>
    <source>
        <strain evidence="3 4">H23M41</strain>
    </source>
</reference>
<evidence type="ECO:0000256" key="2">
    <source>
        <dbReference type="SAM" id="SignalP"/>
    </source>
</evidence>
<evidence type="ECO:0008006" key="5">
    <source>
        <dbReference type="Google" id="ProtNLM"/>
    </source>
</evidence>
<proteinExistence type="predicted"/>
<name>A0A7S6UIR4_9GAMM</name>
<keyword evidence="2" id="KW-0732">Signal</keyword>
<sequence>MKRNSLYAGVASALLALAVAACGSDPAPPAQADTPPTTQSEAPVAADAHDAHDEHGPRPVLAEGQRWETDAPLRKAMSGIRDDVAKNLPAYHESRLQAADAEALAASVQDNVNYMIANCQLEPEPDAVLHVMIGEMMGAATALREDPASAEGVPRLVSVVNDYEATFDHEDLEPLTHD</sequence>
<evidence type="ECO:0000313" key="3">
    <source>
        <dbReference type="EMBL" id="QOW21016.1"/>
    </source>
</evidence>
<keyword evidence="4" id="KW-1185">Reference proteome</keyword>
<feature type="region of interest" description="Disordered" evidence="1">
    <location>
        <begin position="25"/>
        <end position="59"/>
    </location>
</feature>
<evidence type="ECO:0000313" key="4">
    <source>
        <dbReference type="Proteomes" id="UP000593932"/>
    </source>
</evidence>
<accession>A0A7S6UIR4</accession>
<dbReference type="PROSITE" id="PS51257">
    <property type="entry name" value="PROKAR_LIPOPROTEIN"/>
    <property type="match status" value="1"/>
</dbReference>
<gene>
    <name evidence="3" type="ORF">INQ42_06780</name>
</gene>
<evidence type="ECO:0000256" key="1">
    <source>
        <dbReference type="SAM" id="MobiDB-lite"/>
    </source>
</evidence>
<protein>
    <recommendedName>
        <fullName evidence="5">DnrO protein</fullName>
    </recommendedName>
</protein>
<feature type="chain" id="PRO_5046214131" description="DnrO protein" evidence="2">
    <location>
        <begin position="33"/>
        <end position="178"/>
    </location>
</feature>
<feature type="signal peptide" evidence="2">
    <location>
        <begin position="1"/>
        <end position="32"/>
    </location>
</feature>
<dbReference type="RefSeq" id="WP_194033613.1">
    <property type="nucleotide sequence ID" value="NZ_CP063657.1"/>
</dbReference>